<gene>
    <name evidence="1" type="ORF">A2456_00795</name>
</gene>
<dbReference type="AlphaFoldDB" id="A0A1F6YS97"/>
<proteinExistence type="predicted"/>
<comment type="caution">
    <text evidence="1">The sequence shown here is derived from an EMBL/GenBank/DDBJ whole genome shotgun (WGS) entry which is preliminary data.</text>
</comment>
<evidence type="ECO:0000313" key="2">
    <source>
        <dbReference type="Proteomes" id="UP000178975"/>
    </source>
</evidence>
<evidence type="ECO:0000313" key="1">
    <source>
        <dbReference type="EMBL" id="OGJ09243.1"/>
    </source>
</evidence>
<dbReference type="Proteomes" id="UP000178975">
    <property type="component" value="Unassembled WGS sequence"/>
</dbReference>
<sequence length="71" mass="8172">MREILIVKDPKVEKAKMEILAIRDEVALVGANDFEIPTLNTLVECLEKGECSIEYAIKEARNILLRKQDYH</sequence>
<dbReference type="EMBL" id="MFWE01000025">
    <property type="protein sequence ID" value="OGJ09243.1"/>
    <property type="molecule type" value="Genomic_DNA"/>
</dbReference>
<reference evidence="1 2" key="1">
    <citation type="journal article" date="2016" name="Nat. Commun.">
        <title>Thousands of microbial genomes shed light on interconnected biogeochemical processes in an aquifer system.</title>
        <authorList>
            <person name="Anantharaman K."/>
            <person name="Brown C.T."/>
            <person name="Hug L.A."/>
            <person name="Sharon I."/>
            <person name="Castelle C.J."/>
            <person name="Probst A.J."/>
            <person name="Thomas B.C."/>
            <person name="Singh A."/>
            <person name="Wilkins M.J."/>
            <person name="Karaoz U."/>
            <person name="Brodie E.L."/>
            <person name="Williams K.H."/>
            <person name="Hubbard S.S."/>
            <person name="Banfield J.F."/>
        </authorList>
    </citation>
    <scope>NUCLEOTIDE SEQUENCE [LARGE SCALE GENOMIC DNA]</scope>
</reference>
<name>A0A1F6YS97_9BACT</name>
<protein>
    <submittedName>
        <fullName evidence="1">Uncharacterized protein</fullName>
    </submittedName>
</protein>
<accession>A0A1F6YS97</accession>
<organism evidence="1 2">
    <name type="scientific">Candidatus Nomurabacteria bacterium RIFOXYC2_FULL_36_19</name>
    <dbReference type="NCBI Taxonomy" id="1801806"/>
    <lineage>
        <taxon>Bacteria</taxon>
        <taxon>Candidatus Nomuraibacteriota</taxon>
    </lineage>
</organism>